<protein>
    <recommendedName>
        <fullName evidence="4">Type III secretion protein</fullName>
    </recommendedName>
</protein>
<feature type="coiled-coil region" evidence="1">
    <location>
        <begin position="14"/>
        <end position="43"/>
    </location>
</feature>
<sequence>MRLPLNQQQLIDTIAKRQKRIENEQKKNQQLITEAEVKKLEQQQLFLALKKEVPTYEKAGIYSLISLNQQKRKQAIILSSLNYSTAQIKEIEYKIDQLKIDSLELKKNRLRSIKKQNKMKLYFERKALEKELYIERLEQNEIQEMALYDSHNI</sequence>
<gene>
    <name evidence="2" type="ORF">M997_3331</name>
</gene>
<keyword evidence="3" id="KW-1185">Reference proteome</keyword>
<evidence type="ECO:0000256" key="1">
    <source>
        <dbReference type="SAM" id="Coils"/>
    </source>
</evidence>
<dbReference type="EMBL" id="LXEV01000036">
    <property type="protein sequence ID" value="OAT44965.1"/>
    <property type="molecule type" value="Genomic_DNA"/>
</dbReference>
<accession>A0AAJ3HPV8</accession>
<evidence type="ECO:0008006" key="4">
    <source>
        <dbReference type="Google" id="ProtNLM"/>
    </source>
</evidence>
<name>A0AAJ3HPV8_PROHU</name>
<keyword evidence="1" id="KW-0175">Coiled coil</keyword>
<organism evidence="2 3">
    <name type="scientific">Proteus hauseri ATCC 700826</name>
    <dbReference type="NCBI Taxonomy" id="1354271"/>
    <lineage>
        <taxon>Bacteria</taxon>
        <taxon>Pseudomonadati</taxon>
        <taxon>Pseudomonadota</taxon>
        <taxon>Gammaproteobacteria</taxon>
        <taxon>Enterobacterales</taxon>
        <taxon>Morganellaceae</taxon>
        <taxon>Proteus</taxon>
    </lineage>
</organism>
<reference evidence="2 3" key="1">
    <citation type="submission" date="2016-04" db="EMBL/GenBank/DDBJ databases">
        <title>ATOL: Assembling a taxonomically balanced genome-scale reconstruction of the evolutionary history of the Enterobacteriaceae.</title>
        <authorList>
            <person name="Plunkett G.III."/>
            <person name="Neeno-Eckwall E.C."/>
            <person name="Glasner J.D."/>
            <person name="Perna N.T."/>
        </authorList>
    </citation>
    <scope>NUCLEOTIDE SEQUENCE [LARGE SCALE GENOMIC DNA]</scope>
    <source>
        <strain evidence="2 3">ATCC 700826</strain>
    </source>
</reference>
<evidence type="ECO:0000313" key="3">
    <source>
        <dbReference type="Proteomes" id="UP000078250"/>
    </source>
</evidence>
<dbReference type="AlphaFoldDB" id="A0AAJ3HPV8"/>
<dbReference type="Proteomes" id="UP000078250">
    <property type="component" value="Unassembled WGS sequence"/>
</dbReference>
<proteinExistence type="predicted"/>
<evidence type="ECO:0000313" key="2">
    <source>
        <dbReference type="EMBL" id="OAT44965.1"/>
    </source>
</evidence>
<dbReference type="RefSeq" id="WP_064721227.1">
    <property type="nucleotide sequence ID" value="NZ_LXEV01000036.1"/>
</dbReference>
<comment type="caution">
    <text evidence="2">The sequence shown here is derived from an EMBL/GenBank/DDBJ whole genome shotgun (WGS) entry which is preliminary data.</text>
</comment>